<evidence type="ECO:0000259" key="1">
    <source>
        <dbReference type="Pfam" id="PF09722"/>
    </source>
</evidence>
<evidence type="ECO:0000313" key="4">
    <source>
        <dbReference type="Proteomes" id="UP001062165"/>
    </source>
</evidence>
<dbReference type="InterPro" id="IPR046847">
    <property type="entry name" value="Xre-like_HTH"/>
</dbReference>
<dbReference type="EMBL" id="CP106735">
    <property type="protein sequence ID" value="UXX80832.1"/>
    <property type="molecule type" value="Genomic_DNA"/>
</dbReference>
<feature type="domain" description="Antitoxin Xre-like helix-turn-helix" evidence="2">
    <location>
        <begin position="34"/>
        <end position="94"/>
    </location>
</feature>
<organism evidence="3 4">
    <name type="scientific">Reichenbachiella carrageenanivorans</name>
    <dbReference type="NCBI Taxonomy" id="2979869"/>
    <lineage>
        <taxon>Bacteria</taxon>
        <taxon>Pseudomonadati</taxon>
        <taxon>Bacteroidota</taxon>
        <taxon>Cytophagia</taxon>
        <taxon>Cytophagales</taxon>
        <taxon>Reichenbachiellaceae</taxon>
        <taxon>Reichenbachiella</taxon>
    </lineage>
</organism>
<gene>
    <name evidence="3" type="ORF">N7E81_06930</name>
</gene>
<dbReference type="Proteomes" id="UP001062165">
    <property type="component" value="Chromosome"/>
</dbReference>
<dbReference type="InterPro" id="IPR024467">
    <property type="entry name" value="Xre/MbcA/ParS-like_toxin-bd"/>
</dbReference>
<dbReference type="NCBIfam" id="TIGR02293">
    <property type="entry name" value="TAS_TIGR02293"/>
    <property type="match status" value="1"/>
</dbReference>
<reference evidence="3" key="1">
    <citation type="submission" date="2022-10" db="EMBL/GenBank/DDBJ databases">
        <title>Comparative genomics and taxonomic characterization of three novel marine species of genus Reichenbachiella exhibiting antioxidant and polysaccharide degradation activities.</title>
        <authorList>
            <person name="Muhammad N."/>
            <person name="Lee Y.-J."/>
            <person name="Ko J."/>
            <person name="Kim S.-G."/>
        </authorList>
    </citation>
    <scope>NUCLEOTIDE SEQUENCE</scope>
    <source>
        <strain evidence="3">Wsw4-B4</strain>
    </source>
</reference>
<protein>
    <submittedName>
        <fullName evidence="3">DUF2384 domain-containing protein</fullName>
    </submittedName>
</protein>
<name>A0ABY6D3U9_9BACT</name>
<dbReference type="Pfam" id="PF20432">
    <property type="entry name" value="Xre-like-HTH"/>
    <property type="match status" value="1"/>
</dbReference>
<keyword evidence="4" id="KW-1185">Reference proteome</keyword>
<proteinExistence type="predicted"/>
<dbReference type="InterPro" id="IPR011979">
    <property type="entry name" value="Antitox_Xre"/>
</dbReference>
<sequence>MSTYRGQMYNSDTQNTELHTVEEAAIAYGSPTSRIELSRQGLLPEFVQDLMSLFTFSKTELSKLTAISTKTLERHMQSGKRFTGLQSDRLLELAQLYHEGVNTFGKREKFLQWLKSPIAALNQTTPKSWLDTHDGIQMISHELGRIRHGIFS</sequence>
<evidence type="ECO:0000313" key="3">
    <source>
        <dbReference type="EMBL" id="UXX80832.1"/>
    </source>
</evidence>
<feature type="domain" description="Antitoxin Xre/MbcA/ParS-like toxin-binding" evidence="1">
    <location>
        <begin position="103"/>
        <end position="149"/>
    </location>
</feature>
<accession>A0ABY6D3U9</accession>
<dbReference type="RefSeq" id="WP_263052561.1">
    <property type="nucleotide sequence ID" value="NZ_CP106735.1"/>
</dbReference>
<evidence type="ECO:0000259" key="2">
    <source>
        <dbReference type="Pfam" id="PF20432"/>
    </source>
</evidence>
<dbReference type="Pfam" id="PF09722">
    <property type="entry name" value="Xre_MbcA_ParS_C"/>
    <property type="match status" value="1"/>
</dbReference>